<evidence type="ECO:0000259" key="6">
    <source>
        <dbReference type="PROSITE" id="PS01124"/>
    </source>
</evidence>
<dbReference type="PANTHER" id="PTHR46796">
    <property type="entry name" value="HTH-TYPE TRANSCRIPTIONAL ACTIVATOR RHAS-RELATED"/>
    <property type="match status" value="1"/>
</dbReference>
<keyword evidence="3" id="KW-0238">DNA-binding</keyword>
<dbReference type="PROSITE" id="PS00041">
    <property type="entry name" value="HTH_ARAC_FAMILY_1"/>
    <property type="match status" value="1"/>
</dbReference>
<dbReference type="Proteomes" id="UP000218767">
    <property type="component" value="Unassembled WGS sequence"/>
</dbReference>
<evidence type="ECO:0000256" key="2">
    <source>
        <dbReference type="ARBA" id="ARBA00023015"/>
    </source>
</evidence>
<evidence type="ECO:0000256" key="3">
    <source>
        <dbReference type="ARBA" id="ARBA00023125"/>
    </source>
</evidence>
<dbReference type="InterPro" id="IPR018062">
    <property type="entry name" value="HTH_AraC-typ_CS"/>
</dbReference>
<name>A0A2A4WS75_9GAMM</name>
<dbReference type="SUPFAM" id="SSF51215">
    <property type="entry name" value="Regulatory protein AraC"/>
    <property type="match status" value="1"/>
</dbReference>
<dbReference type="Pfam" id="PF12833">
    <property type="entry name" value="HTH_18"/>
    <property type="match status" value="1"/>
</dbReference>
<keyword evidence="4" id="KW-0010">Activator</keyword>
<dbReference type="SMART" id="SM00342">
    <property type="entry name" value="HTH_ARAC"/>
    <property type="match status" value="1"/>
</dbReference>
<feature type="domain" description="HTH araC/xylS-type" evidence="6">
    <location>
        <begin position="196"/>
        <end position="297"/>
    </location>
</feature>
<dbReference type="Pfam" id="PF12852">
    <property type="entry name" value="Cupin_6"/>
    <property type="match status" value="1"/>
</dbReference>
<keyword evidence="2" id="KW-0805">Transcription regulation</keyword>
<reference evidence="8" key="1">
    <citation type="submission" date="2017-08" db="EMBL/GenBank/DDBJ databases">
        <title>A dynamic microbial community with high functional redundancy inhabits the cold, oxic subseafloor aquifer.</title>
        <authorList>
            <person name="Tully B.J."/>
            <person name="Wheat C.G."/>
            <person name="Glazer B.T."/>
            <person name="Huber J.A."/>
        </authorList>
    </citation>
    <scope>NUCLEOTIDE SEQUENCE [LARGE SCALE GENOMIC DNA]</scope>
</reference>
<dbReference type="EMBL" id="NVUL01000128">
    <property type="protein sequence ID" value="PCI73163.1"/>
    <property type="molecule type" value="Genomic_DNA"/>
</dbReference>
<dbReference type="PANTHER" id="PTHR46796:SF13">
    <property type="entry name" value="HTH-TYPE TRANSCRIPTIONAL ACTIVATOR RHAS"/>
    <property type="match status" value="1"/>
</dbReference>
<dbReference type="InterPro" id="IPR009057">
    <property type="entry name" value="Homeodomain-like_sf"/>
</dbReference>
<gene>
    <name evidence="7" type="ORF">COB20_16395</name>
</gene>
<dbReference type="InterPro" id="IPR037923">
    <property type="entry name" value="HTH-like"/>
</dbReference>
<dbReference type="InterPro" id="IPR018060">
    <property type="entry name" value="HTH_AraC"/>
</dbReference>
<sequence>MLDRYLKNLSVEVEPFAICMLDMGWRLTLPGPPVAMLHFIVQGEGWVISTDGQRQRIGPNWLVVIPAGNAHSLETRGQMLHELRIESAPEGPPVHRISAGNGGPLEIVTGCGTVNVRYGEAVGLFDHLSQTLAVDLSSIPGIPLLYQSILSEQEDGQPGEAILQGAIMMQLLVHMFRKLSSDSEFTLPWLAALDDPRLAATLDAIIENPCTQHTVESLAEIAHMSRSAFAKSFHEAFDRSPINLLNHVRMEQAARLLGTGQVPVEQVASHIGYSSRSHFSQAFKKHTGMTPIEYRRS</sequence>
<comment type="caution">
    <text evidence="7">The sequence shown here is derived from an EMBL/GenBank/DDBJ whole genome shotgun (WGS) entry which is preliminary data.</text>
</comment>
<dbReference type="GO" id="GO:0043565">
    <property type="term" value="F:sequence-specific DNA binding"/>
    <property type="evidence" value="ECO:0007669"/>
    <property type="project" value="InterPro"/>
</dbReference>
<dbReference type="InterPro" id="IPR032783">
    <property type="entry name" value="AraC_lig"/>
</dbReference>
<evidence type="ECO:0000256" key="5">
    <source>
        <dbReference type="ARBA" id="ARBA00023163"/>
    </source>
</evidence>
<evidence type="ECO:0000313" key="7">
    <source>
        <dbReference type="EMBL" id="PCI73163.1"/>
    </source>
</evidence>
<proteinExistence type="predicted"/>
<dbReference type="AlphaFoldDB" id="A0A2A4WS75"/>
<evidence type="ECO:0000256" key="1">
    <source>
        <dbReference type="ARBA" id="ARBA00022490"/>
    </source>
</evidence>
<organism evidence="7 8">
    <name type="scientific">SAR86 cluster bacterium</name>
    <dbReference type="NCBI Taxonomy" id="2030880"/>
    <lineage>
        <taxon>Bacteria</taxon>
        <taxon>Pseudomonadati</taxon>
        <taxon>Pseudomonadota</taxon>
        <taxon>Gammaproteobacteria</taxon>
        <taxon>SAR86 cluster</taxon>
    </lineage>
</organism>
<dbReference type="Gene3D" id="1.10.10.60">
    <property type="entry name" value="Homeodomain-like"/>
    <property type="match status" value="2"/>
</dbReference>
<evidence type="ECO:0000313" key="8">
    <source>
        <dbReference type="Proteomes" id="UP000218767"/>
    </source>
</evidence>
<dbReference type="InterPro" id="IPR020449">
    <property type="entry name" value="Tscrpt_reg_AraC-type_HTH"/>
</dbReference>
<accession>A0A2A4WS75</accession>
<keyword evidence="1" id="KW-0963">Cytoplasm</keyword>
<dbReference type="PRINTS" id="PR00032">
    <property type="entry name" value="HTHARAC"/>
</dbReference>
<dbReference type="GO" id="GO:0003700">
    <property type="term" value="F:DNA-binding transcription factor activity"/>
    <property type="evidence" value="ECO:0007669"/>
    <property type="project" value="InterPro"/>
</dbReference>
<keyword evidence="5" id="KW-0804">Transcription</keyword>
<evidence type="ECO:0000256" key="4">
    <source>
        <dbReference type="ARBA" id="ARBA00023159"/>
    </source>
</evidence>
<dbReference type="InterPro" id="IPR050204">
    <property type="entry name" value="AraC_XylS_family_regulators"/>
</dbReference>
<dbReference type="PROSITE" id="PS01124">
    <property type="entry name" value="HTH_ARAC_FAMILY_2"/>
    <property type="match status" value="1"/>
</dbReference>
<dbReference type="SUPFAM" id="SSF46689">
    <property type="entry name" value="Homeodomain-like"/>
    <property type="match status" value="2"/>
</dbReference>
<protein>
    <recommendedName>
        <fullName evidence="6">HTH araC/xylS-type domain-containing protein</fullName>
    </recommendedName>
</protein>